<dbReference type="HOGENOM" id="CLU_2441740_0_0_1"/>
<gene>
    <name evidence="1" type="ORF">M404DRAFT_1007134</name>
</gene>
<sequence length="90" mass="9853">MPPVPNATAYCADDELVAIITEYLGGNSSRTVSDVRYIYVRSKAQGSGSEFFDGQGRPPMDVIQNIHTPMLKSQGNQSFEISLATLHKPH</sequence>
<keyword evidence="2" id="KW-1185">Reference proteome</keyword>
<dbReference type="EMBL" id="KN832059">
    <property type="protein sequence ID" value="KIN95862.1"/>
    <property type="molecule type" value="Genomic_DNA"/>
</dbReference>
<dbReference type="AlphaFoldDB" id="A0A0C3IFT5"/>
<accession>A0A0C3IFT5</accession>
<proteinExistence type="predicted"/>
<reference evidence="1 2" key="1">
    <citation type="submission" date="2014-04" db="EMBL/GenBank/DDBJ databases">
        <authorList>
            <consortium name="DOE Joint Genome Institute"/>
            <person name="Kuo A."/>
            <person name="Kohler A."/>
            <person name="Costa M.D."/>
            <person name="Nagy L.G."/>
            <person name="Floudas D."/>
            <person name="Copeland A."/>
            <person name="Barry K.W."/>
            <person name="Cichocki N."/>
            <person name="Veneault-Fourrey C."/>
            <person name="LaButti K."/>
            <person name="Lindquist E.A."/>
            <person name="Lipzen A."/>
            <person name="Lundell T."/>
            <person name="Morin E."/>
            <person name="Murat C."/>
            <person name="Sun H."/>
            <person name="Tunlid A."/>
            <person name="Henrissat B."/>
            <person name="Grigoriev I.V."/>
            <person name="Hibbett D.S."/>
            <person name="Martin F."/>
            <person name="Nordberg H.P."/>
            <person name="Cantor M.N."/>
            <person name="Hua S.X."/>
        </authorList>
    </citation>
    <scope>NUCLEOTIDE SEQUENCE [LARGE SCALE GENOMIC DNA]</scope>
    <source>
        <strain evidence="1 2">Marx 270</strain>
    </source>
</reference>
<dbReference type="Proteomes" id="UP000054217">
    <property type="component" value="Unassembled WGS sequence"/>
</dbReference>
<name>A0A0C3IFT5_PISTI</name>
<organism evidence="1 2">
    <name type="scientific">Pisolithus tinctorius Marx 270</name>
    <dbReference type="NCBI Taxonomy" id="870435"/>
    <lineage>
        <taxon>Eukaryota</taxon>
        <taxon>Fungi</taxon>
        <taxon>Dikarya</taxon>
        <taxon>Basidiomycota</taxon>
        <taxon>Agaricomycotina</taxon>
        <taxon>Agaricomycetes</taxon>
        <taxon>Agaricomycetidae</taxon>
        <taxon>Boletales</taxon>
        <taxon>Sclerodermatineae</taxon>
        <taxon>Pisolithaceae</taxon>
        <taxon>Pisolithus</taxon>
    </lineage>
</organism>
<reference evidence="2" key="2">
    <citation type="submission" date="2015-01" db="EMBL/GenBank/DDBJ databases">
        <title>Evolutionary Origins and Diversification of the Mycorrhizal Mutualists.</title>
        <authorList>
            <consortium name="DOE Joint Genome Institute"/>
            <consortium name="Mycorrhizal Genomics Consortium"/>
            <person name="Kohler A."/>
            <person name="Kuo A."/>
            <person name="Nagy L.G."/>
            <person name="Floudas D."/>
            <person name="Copeland A."/>
            <person name="Barry K.W."/>
            <person name="Cichocki N."/>
            <person name="Veneault-Fourrey C."/>
            <person name="LaButti K."/>
            <person name="Lindquist E.A."/>
            <person name="Lipzen A."/>
            <person name="Lundell T."/>
            <person name="Morin E."/>
            <person name="Murat C."/>
            <person name="Riley R."/>
            <person name="Ohm R."/>
            <person name="Sun H."/>
            <person name="Tunlid A."/>
            <person name="Henrissat B."/>
            <person name="Grigoriev I.V."/>
            <person name="Hibbett D.S."/>
            <person name="Martin F."/>
        </authorList>
    </citation>
    <scope>NUCLEOTIDE SEQUENCE [LARGE SCALE GENOMIC DNA]</scope>
    <source>
        <strain evidence="2">Marx 270</strain>
    </source>
</reference>
<protein>
    <submittedName>
        <fullName evidence="1">Uncharacterized protein</fullName>
    </submittedName>
</protein>
<evidence type="ECO:0000313" key="1">
    <source>
        <dbReference type="EMBL" id="KIN95862.1"/>
    </source>
</evidence>
<dbReference type="InParanoid" id="A0A0C3IFT5"/>
<evidence type="ECO:0000313" key="2">
    <source>
        <dbReference type="Proteomes" id="UP000054217"/>
    </source>
</evidence>